<proteinExistence type="predicted"/>
<reference evidence="1" key="1">
    <citation type="submission" date="2023-04" db="EMBL/GenBank/DDBJ databases">
        <title>A chromosome-level genome assembly of the parasitoid wasp Eretmocerus hayati.</title>
        <authorList>
            <person name="Zhong Y."/>
            <person name="Liu S."/>
            <person name="Liu Y."/>
        </authorList>
    </citation>
    <scope>NUCLEOTIDE SEQUENCE</scope>
    <source>
        <strain evidence="1">ZJU_SS_LIU_2023</strain>
    </source>
</reference>
<keyword evidence="2" id="KW-1185">Reference proteome</keyword>
<evidence type="ECO:0000313" key="2">
    <source>
        <dbReference type="Proteomes" id="UP001239111"/>
    </source>
</evidence>
<dbReference type="Proteomes" id="UP001239111">
    <property type="component" value="Chromosome 1"/>
</dbReference>
<name>A0ACC2PUX2_9HYME</name>
<organism evidence="1 2">
    <name type="scientific">Eretmocerus hayati</name>
    <dbReference type="NCBI Taxonomy" id="131215"/>
    <lineage>
        <taxon>Eukaryota</taxon>
        <taxon>Metazoa</taxon>
        <taxon>Ecdysozoa</taxon>
        <taxon>Arthropoda</taxon>
        <taxon>Hexapoda</taxon>
        <taxon>Insecta</taxon>
        <taxon>Pterygota</taxon>
        <taxon>Neoptera</taxon>
        <taxon>Endopterygota</taxon>
        <taxon>Hymenoptera</taxon>
        <taxon>Apocrita</taxon>
        <taxon>Proctotrupomorpha</taxon>
        <taxon>Chalcidoidea</taxon>
        <taxon>Aphelinidae</taxon>
        <taxon>Aphelininae</taxon>
        <taxon>Eretmocerus</taxon>
    </lineage>
</organism>
<gene>
    <name evidence="1" type="ORF">QAD02_022370</name>
</gene>
<sequence length="1485" mass="165672">MPATPNKLTLNFTKSNYSVFGTRTNLQSVEQQQEQKAELLEGTRGDGLTHLKNGVDYVNPGEEDQMEIYGYRRNSAFTAITWFLIVISGGTLRLIFHWVPHLMLLATHSRCSLEQADTVLLLEKFQGKHTSYHVKKIKIINAQKIWEKSQEDANVEAEKSPAKLNDSRSETQSAVTIEPEQDQEKGPLPLSLHLSGGLFKEVQWIYTFTCKKLIYVWDAERCEYLKLRGLDTGVLCSQLHQMPGLTGAQQSMRSGVYGLNEIIVPVKGFFTLLALEVLNPFYVFQLLSFCLWMYDNYVYYAMVILGMSGCGIVMAVLQTRRNQRNLRSTVTSSDVATVLRDKTSGATAQVSAKCLVPGDILVIPSYGCVMPCDAVLLTGNCILNESMLTGESVPVTKTPLPATCDVIYDSKEHARHTLFCGTRVLQTRYFGGEKVLAVVIRTGFNTSKGGLVRSIMYPPPVDFKFEQDSYKFVELLGCIASIGVIYTIVSKSMRGVELEDIIVEALDLITIVVPPALPAAMTVGRLVAQNRLEKLKIFCTSPRAINVSGSIDCVCFDKTGTLTEDGLDMWGVVAVTMKKFQLPSKDISILPLNEVLIGMVTCHSITIIDGQLIGDPLDLKMFESTGWTLEEPNVSDTSKFSMLFPTIVRPPKSANLKAILTSTTPSHNNDELGQDVTENLGMDDQLNGGDGVEIGIVRQFPFTSSLQRMSVITRTLGADHYDLYCKGSPEMILSLSKPESIPHDFNSVLQEYTSEGYRVIALAHKSLKRLSYAKVQRITREVAETELNFLAFVILENRLKPETMPVIAALNEAAIKVVMVTGDNMLTALSVARDCDIVKPGVPVIAVAAVVQQNQTKPQMYFTRSYTQNSQAHSSPTAGDISEMTDINSIVSLETVESGGVFSNHRGDSVTNYLSDDIQRMEKGKNGPRKNDYVFSMTGKTWALVKQYYPELIPKLTTRGTIFARMSPDQKQQLVQELQALGYYVAMVGDGANDCGALKAAHTGISLSDTESSVASPFTSRETNISCVLTVIREGRAALVTSFGIFKYMAAYSLTQFVSVMLLYSIESNLTDIEFLYIDLFIISIFAFFFGKTKAYEGPLHKTPPLTSLISVTPILSLVAQIIIVGIFQYLSLMNLRQMEWFKPFVPRPDDKDDVRCLENYTIFIVSSIQYIILAVVFSKGRPYRKAIWTNYGLLASFILLSVFSAYLSVSPFDRLAGWFELELPDDKQFRLILVAYGLVNFLVAMVVEYLFIEYLVFTKLRKRLHNIDKSRKKFLAFERDMSNANDWPILSQEPLPEAAPDLLIRQNQVTEIKIEKRVTESISSDYNVVAVPHEHHGSPPTLPPDCVLPFKNGDRFGGSTCEVPLNPRSLYNERRNTVSMQTMLNYCDEGKKKEISTSNNQSAVNNRNNKPRLNSESARDIDRTEKTGRIKEVNPIATLPRHSAAVNAMMASEERIFRKNSFVNPKSEELMGTQSVLELDVMPS</sequence>
<comment type="caution">
    <text evidence="1">The sequence shown here is derived from an EMBL/GenBank/DDBJ whole genome shotgun (WGS) entry which is preliminary data.</text>
</comment>
<evidence type="ECO:0000313" key="1">
    <source>
        <dbReference type="EMBL" id="KAJ8686576.1"/>
    </source>
</evidence>
<dbReference type="EMBL" id="CM056741">
    <property type="protein sequence ID" value="KAJ8686576.1"/>
    <property type="molecule type" value="Genomic_DNA"/>
</dbReference>
<protein>
    <submittedName>
        <fullName evidence="1">Uncharacterized protein</fullName>
    </submittedName>
</protein>
<accession>A0ACC2PUX2</accession>